<protein>
    <submittedName>
        <fullName evidence="1">Uncharacterized protein</fullName>
    </submittedName>
</protein>
<dbReference type="AlphaFoldDB" id="A0A810Q5U0"/>
<evidence type="ECO:0000313" key="1">
    <source>
        <dbReference type="EMBL" id="BCK83470.1"/>
    </source>
</evidence>
<name>A0A810Q5U0_9FIRM</name>
<evidence type="ECO:0000313" key="2">
    <source>
        <dbReference type="Proteomes" id="UP000679848"/>
    </source>
</evidence>
<dbReference type="Proteomes" id="UP000679848">
    <property type="component" value="Chromosome"/>
</dbReference>
<keyword evidence="2" id="KW-1185">Reference proteome</keyword>
<accession>A0A810Q5U0</accession>
<dbReference type="RefSeq" id="WP_213542721.1">
    <property type="nucleotide sequence ID" value="NZ_AP023420.1"/>
</dbReference>
<dbReference type="KEGG" id="pfaa:MM59RIKEN_07890"/>
<organism evidence="1 2">
    <name type="scientific">Pusillibacter faecalis</name>
    <dbReference type="NCBI Taxonomy" id="2714358"/>
    <lineage>
        <taxon>Bacteria</taxon>
        <taxon>Bacillati</taxon>
        <taxon>Bacillota</taxon>
        <taxon>Clostridia</taxon>
        <taxon>Eubacteriales</taxon>
        <taxon>Oscillospiraceae</taxon>
        <taxon>Pusillibacter</taxon>
    </lineage>
</organism>
<sequence>MKYKFTQLKDLPDSPAGTVFKCRGIDHHWDCTSDRENHDFYEIVIPDRSGGHIQSFRVGKSIFDDPNWFRKEVDYEKLTELKCQKCGETRADVHVKKWFVGDYDSDNYGPHAEVSLECPCGCTRIIYKR</sequence>
<dbReference type="EMBL" id="AP023420">
    <property type="protein sequence ID" value="BCK83470.1"/>
    <property type="molecule type" value="Genomic_DNA"/>
</dbReference>
<gene>
    <name evidence="1" type="ORF">MM59RIKEN_07890</name>
</gene>
<reference evidence="1" key="1">
    <citation type="submission" date="2020-09" db="EMBL/GenBank/DDBJ databases">
        <title>New species isolated from human feces.</title>
        <authorList>
            <person name="Kitahara M."/>
            <person name="Shigeno Y."/>
            <person name="Shime M."/>
            <person name="Matsumoto Y."/>
            <person name="Nakamura S."/>
            <person name="Motooka D."/>
            <person name="Fukuoka S."/>
            <person name="Nishikawa H."/>
            <person name="Benno Y."/>
        </authorList>
    </citation>
    <scope>NUCLEOTIDE SEQUENCE</scope>
    <source>
        <strain evidence="1">MM59</strain>
    </source>
</reference>
<proteinExistence type="predicted"/>